<reference evidence="2 5" key="2">
    <citation type="journal article" date="2014" name="BMC Genomics">
        <title>An improved genome release (version Mt4.0) for the model legume Medicago truncatula.</title>
        <authorList>
            <person name="Tang H."/>
            <person name="Krishnakumar V."/>
            <person name="Bidwell S."/>
            <person name="Rosen B."/>
            <person name="Chan A."/>
            <person name="Zhou S."/>
            <person name="Gentzbittel L."/>
            <person name="Childs K.L."/>
            <person name="Yandell M."/>
            <person name="Gundlach H."/>
            <person name="Mayer K.F."/>
            <person name="Schwartz D.C."/>
            <person name="Town C.D."/>
        </authorList>
    </citation>
    <scope>GENOME REANNOTATION</scope>
    <source>
        <strain evidence="4 5">cv. Jemalong A17</strain>
    </source>
</reference>
<dbReference type="PANTHER" id="PTHR38225:SF4">
    <property type="entry name" value="PROTEIN, PUTATIVE-RELATED"/>
    <property type="match status" value="1"/>
</dbReference>
<dbReference type="ExpressionAtlas" id="G7KVA0">
    <property type="expression patterns" value="differential"/>
</dbReference>
<evidence type="ECO:0000313" key="5">
    <source>
        <dbReference type="Proteomes" id="UP000002051"/>
    </source>
</evidence>
<keyword evidence="1" id="KW-1133">Transmembrane helix</keyword>
<dbReference type="HOGENOM" id="CLU_154900_0_0_1"/>
<dbReference type="EMBL" id="CM001223">
    <property type="protein sequence ID" value="AES80631.1"/>
    <property type="molecule type" value="Genomic_DNA"/>
</dbReference>
<dbReference type="Gramene" id="rna41874">
    <property type="protein sequence ID" value="RHN47295.1"/>
    <property type="gene ID" value="gene41874"/>
</dbReference>
<proteinExistence type="predicted"/>
<dbReference type="OMA" id="TCFGGTL"/>
<dbReference type="Proteomes" id="UP000265566">
    <property type="component" value="Chromosome 7"/>
</dbReference>
<evidence type="ECO:0000313" key="3">
    <source>
        <dbReference type="EMBL" id="RHN47295.1"/>
    </source>
</evidence>
<dbReference type="PaxDb" id="3880-AES80631"/>
<keyword evidence="5" id="KW-1185">Reference proteome</keyword>
<reference evidence="3" key="5">
    <citation type="journal article" date="2018" name="Nat. Plants">
        <title>Whole-genome landscape of Medicago truncatula symbiotic genes.</title>
        <authorList>
            <person name="Pecrix Y."/>
            <person name="Gamas P."/>
            <person name="Carrere S."/>
        </authorList>
    </citation>
    <scope>NUCLEOTIDE SEQUENCE</scope>
    <source>
        <tissue evidence="3">Leaves</tissue>
    </source>
</reference>
<dbReference type="eggNOG" id="ENOG502S9I7">
    <property type="taxonomic scope" value="Eukaryota"/>
</dbReference>
<accession>G7KVA0</accession>
<gene>
    <name evidence="4" type="primary">11438533</name>
    <name evidence="2" type="ordered locus">MTR_7g082920</name>
    <name evidence="3" type="ORF">MtrunA17_Chr7g0251401</name>
</gene>
<dbReference type="OrthoDB" id="1667576at2759"/>
<dbReference type="PANTHER" id="PTHR38225">
    <property type="entry name" value="PROTEIN, PUTATIVE-RELATED"/>
    <property type="match status" value="1"/>
</dbReference>
<evidence type="ECO:0000256" key="1">
    <source>
        <dbReference type="SAM" id="Phobius"/>
    </source>
</evidence>
<name>G7KVA0_MEDTR</name>
<dbReference type="EnsemblPlants" id="AES80631">
    <property type="protein sequence ID" value="AES80631"/>
    <property type="gene ID" value="MTR_7g082920"/>
</dbReference>
<feature type="transmembrane region" description="Helical" evidence="1">
    <location>
        <begin position="97"/>
        <end position="126"/>
    </location>
</feature>
<protein>
    <submittedName>
        <fullName evidence="2">Transmembrane protein, putative</fullName>
    </submittedName>
</protein>
<evidence type="ECO:0000313" key="2">
    <source>
        <dbReference type="EMBL" id="AES80631.1"/>
    </source>
</evidence>
<dbReference type="KEGG" id="mtr:11438533"/>
<keyword evidence="1 2" id="KW-0812">Transmembrane</keyword>
<dbReference type="AlphaFoldDB" id="G7KVA0"/>
<reference evidence="2 5" key="1">
    <citation type="journal article" date="2011" name="Nature">
        <title>The Medicago genome provides insight into the evolution of rhizobial symbioses.</title>
        <authorList>
            <person name="Young N.D."/>
            <person name="Debelle F."/>
            <person name="Oldroyd G.E."/>
            <person name="Geurts R."/>
            <person name="Cannon S.B."/>
            <person name="Udvardi M.K."/>
            <person name="Benedito V.A."/>
            <person name="Mayer K.F."/>
            <person name="Gouzy J."/>
            <person name="Schoof H."/>
            <person name="Van de Peer Y."/>
            <person name="Proost S."/>
            <person name="Cook D.R."/>
            <person name="Meyers B.C."/>
            <person name="Spannagl M."/>
            <person name="Cheung F."/>
            <person name="De Mita S."/>
            <person name="Krishnakumar V."/>
            <person name="Gundlach H."/>
            <person name="Zhou S."/>
            <person name="Mudge J."/>
            <person name="Bharti A.K."/>
            <person name="Murray J.D."/>
            <person name="Naoumkina M.A."/>
            <person name="Rosen B."/>
            <person name="Silverstein K.A."/>
            <person name="Tang H."/>
            <person name="Rombauts S."/>
            <person name="Zhao P.X."/>
            <person name="Zhou P."/>
            <person name="Barbe V."/>
            <person name="Bardou P."/>
            <person name="Bechner M."/>
            <person name="Bellec A."/>
            <person name="Berger A."/>
            <person name="Berges H."/>
            <person name="Bidwell S."/>
            <person name="Bisseling T."/>
            <person name="Choisne N."/>
            <person name="Couloux A."/>
            <person name="Denny R."/>
            <person name="Deshpande S."/>
            <person name="Dai X."/>
            <person name="Doyle J.J."/>
            <person name="Dudez A.M."/>
            <person name="Farmer A.D."/>
            <person name="Fouteau S."/>
            <person name="Franken C."/>
            <person name="Gibelin C."/>
            <person name="Gish J."/>
            <person name="Goldstein S."/>
            <person name="Gonzalez A.J."/>
            <person name="Green P.J."/>
            <person name="Hallab A."/>
            <person name="Hartog M."/>
            <person name="Hua A."/>
            <person name="Humphray S.J."/>
            <person name="Jeong D.H."/>
            <person name="Jing Y."/>
            <person name="Jocker A."/>
            <person name="Kenton S.M."/>
            <person name="Kim D.J."/>
            <person name="Klee K."/>
            <person name="Lai H."/>
            <person name="Lang C."/>
            <person name="Lin S."/>
            <person name="Macmil S.L."/>
            <person name="Magdelenat G."/>
            <person name="Matthews L."/>
            <person name="McCorrison J."/>
            <person name="Monaghan E.L."/>
            <person name="Mun J.H."/>
            <person name="Najar F.Z."/>
            <person name="Nicholson C."/>
            <person name="Noirot C."/>
            <person name="O'Bleness M."/>
            <person name="Paule C.R."/>
            <person name="Poulain J."/>
            <person name="Prion F."/>
            <person name="Qin B."/>
            <person name="Qu C."/>
            <person name="Retzel E.F."/>
            <person name="Riddle C."/>
            <person name="Sallet E."/>
            <person name="Samain S."/>
            <person name="Samson N."/>
            <person name="Sanders I."/>
            <person name="Saurat O."/>
            <person name="Scarpelli C."/>
            <person name="Schiex T."/>
            <person name="Segurens B."/>
            <person name="Severin A.J."/>
            <person name="Sherrier D.J."/>
            <person name="Shi R."/>
            <person name="Sims S."/>
            <person name="Singer S.R."/>
            <person name="Sinharoy S."/>
            <person name="Sterck L."/>
            <person name="Viollet A."/>
            <person name="Wang B.B."/>
            <person name="Wang K."/>
            <person name="Wang M."/>
            <person name="Wang X."/>
            <person name="Warfsmann J."/>
            <person name="Weissenbach J."/>
            <person name="White D.D."/>
            <person name="White J.D."/>
            <person name="Wiley G.B."/>
            <person name="Wincker P."/>
            <person name="Xing Y."/>
            <person name="Yang L."/>
            <person name="Yao Z."/>
            <person name="Ying F."/>
            <person name="Zhai J."/>
            <person name="Zhou L."/>
            <person name="Zuber A."/>
            <person name="Denarie J."/>
            <person name="Dixon R.A."/>
            <person name="May G.D."/>
            <person name="Schwartz D.C."/>
            <person name="Rogers J."/>
            <person name="Quetier F."/>
            <person name="Town C.D."/>
            <person name="Roe B.A."/>
        </authorList>
    </citation>
    <scope>NUCLEOTIDE SEQUENCE [LARGE SCALE GENOMIC DNA]</scope>
    <source>
        <strain evidence="2">A17</strain>
        <strain evidence="4 5">cv. Jemalong A17</strain>
    </source>
</reference>
<sequence length="132" mass="15223">MATSMSSFLPMKPRGAYLKRFNTRQGMQVIKLQNYQDEGRSTDIVDANLNVLKERIEMVKVKERFERCCKCQHGWNYVPLSINDHTKTKRDKELRSFIQLIGLVFGTIGLTSFAGTFFLCLVSLLAHLQVDF</sequence>
<evidence type="ECO:0000313" key="6">
    <source>
        <dbReference type="Proteomes" id="UP000265566"/>
    </source>
</evidence>
<reference evidence="6" key="4">
    <citation type="journal article" date="2018" name="Nat. Plants">
        <title>Whole-genome landscape of Medicago truncatula symbiotic genes.</title>
        <authorList>
            <person name="Pecrix Y."/>
            <person name="Staton S.E."/>
            <person name="Sallet E."/>
            <person name="Lelandais-Briere C."/>
            <person name="Moreau S."/>
            <person name="Carrere S."/>
            <person name="Blein T."/>
            <person name="Jardinaud M.F."/>
            <person name="Latrasse D."/>
            <person name="Zouine M."/>
            <person name="Zahm M."/>
            <person name="Kreplak J."/>
            <person name="Mayjonade B."/>
            <person name="Satge C."/>
            <person name="Perez M."/>
            <person name="Cauet S."/>
            <person name="Marande W."/>
            <person name="Chantry-Darmon C."/>
            <person name="Lopez-Roques C."/>
            <person name="Bouchez O."/>
            <person name="Berard A."/>
            <person name="Debelle F."/>
            <person name="Munos S."/>
            <person name="Bendahmane A."/>
            <person name="Berges H."/>
            <person name="Niebel A."/>
            <person name="Buitink J."/>
            <person name="Frugier F."/>
            <person name="Benhamed M."/>
            <person name="Crespi M."/>
            <person name="Gouzy J."/>
            <person name="Gamas P."/>
        </authorList>
    </citation>
    <scope>NUCLEOTIDE SEQUENCE [LARGE SCALE GENOMIC DNA]</scope>
    <source>
        <strain evidence="6">cv. Jemalong A17</strain>
    </source>
</reference>
<keyword evidence="1" id="KW-0472">Membrane</keyword>
<dbReference type="EMBL" id="PSQE01000007">
    <property type="protein sequence ID" value="RHN47295.1"/>
    <property type="molecule type" value="Genomic_DNA"/>
</dbReference>
<dbReference type="Proteomes" id="UP000002051">
    <property type="component" value="Unassembled WGS sequence"/>
</dbReference>
<organism evidence="2 5">
    <name type="scientific">Medicago truncatula</name>
    <name type="common">Barrel medic</name>
    <name type="synonym">Medicago tribuloides</name>
    <dbReference type="NCBI Taxonomy" id="3880"/>
    <lineage>
        <taxon>Eukaryota</taxon>
        <taxon>Viridiplantae</taxon>
        <taxon>Streptophyta</taxon>
        <taxon>Embryophyta</taxon>
        <taxon>Tracheophyta</taxon>
        <taxon>Spermatophyta</taxon>
        <taxon>Magnoliopsida</taxon>
        <taxon>eudicotyledons</taxon>
        <taxon>Gunneridae</taxon>
        <taxon>Pentapetalae</taxon>
        <taxon>rosids</taxon>
        <taxon>fabids</taxon>
        <taxon>Fabales</taxon>
        <taxon>Fabaceae</taxon>
        <taxon>Papilionoideae</taxon>
        <taxon>50 kb inversion clade</taxon>
        <taxon>NPAAA clade</taxon>
        <taxon>Hologalegina</taxon>
        <taxon>IRL clade</taxon>
        <taxon>Trifolieae</taxon>
        <taxon>Medicago</taxon>
    </lineage>
</organism>
<evidence type="ECO:0000313" key="4">
    <source>
        <dbReference type="EnsemblPlants" id="AES80631"/>
    </source>
</evidence>
<reference evidence="4" key="3">
    <citation type="submission" date="2015-04" db="UniProtKB">
        <authorList>
            <consortium name="EnsemblPlants"/>
        </authorList>
    </citation>
    <scope>IDENTIFICATION</scope>
    <source>
        <strain evidence="4">cv. Jemalong A17</strain>
    </source>
</reference>